<feature type="chain" id="PRO_5040425219" evidence="3">
    <location>
        <begin position="19"/>
        <end position="418"/>
    </location>
</feature>
<evidence type="ECO:0000256" key="3">
    <source>
        <dbReference type="SAM" id="SignalP"/>
    </source>
</evidence>
<keyword evidence="2" id="KW-0472">Membrane</keyword>
<proteinExistence type="predicted"/>
<name>A0A9P7ZPD6_9HYPO</name>
<keyword evidence="5" id="KW-1185">Reference proteome</keyword>
<organism evidence="4 5">
    <name type="scientific">Emericellopsis atlantica</name>
    <dbReference type="NCBI Taxonomy" id="2614577"/>
    <lineage>
        <taxon>Eukaryota</taxon>
        <taxon>Fungi</taxon>
        <taxon>Dikarya</taxon>
        <taxon>Ascomycota</taxon>
        <taxon>Pezizomycotina</taxon>
        <taxon>Sordariomycetes</taxon>
        <taxon>Hypocreomycetidae</taxon>
        <taxon>Hypocreales</taxon>
        <taxon>Bionectriaceae</taxon>
        <taxon>Emericellopsis</taxon>
    </lineage>
</organism>
<keyword evidence="2" id="KW-0812">Transmembrane</keyword>
<dbReference type="OrthoDB" id="5239590at2759"/>
<evidence type="ECO:0000313" key="4">
    <source>
        <dbReference type="EMBL" id="KAG9255377.1"/>
    </source>
</evidence>
<comment type="caution">
    <text evidence="4">The sequence shown here is derived from an EMBL/GenBank/DDBJ whole genome shotgun (WGS) entry which is preliminary data.</text>
</comment>
<protein>
    <submittedName>
        <fullName evidence="4">Uncharacterized protein</fullName>
    </submittedName>
</protein>
<dbReference type="EMBL" id="MU251251">
    <property type="protein sequence ID" value="KAG9255377.1"/>
    <property type="molecule type" value="Genomic_DNA"/>
</dbReference>
<keyword evidence="3" id="KW-0732">Signal</keyword>
<feature type="region of interest" description="Disordered" evidence="1">
    <location>
        <begin position="379"/>
        <end position="401"/>
    </location>
</feature>
<dbReference type="RefSeq" id="XP_046119301.1">
    <property type="nucleotide sequence ID" value="XM_046264931.1"/>
</dbReference>
<evidence type="ECO:0000313" key="5">
    <source>
        <dbReference type="Proteomes" id="UP000887229"/>
    </source>
</evidence>
<feature type="signal peptide" evidence="3">
    <location>
        <begin position="1"/>
        <end position="18"/>
    </location>
</feature>
<gene>
    <name evidence="4" type="ORF">F5Z01DRAFT_673325</name>
</gene>
<keyword evidence="2" id="KW-1133">Transmembrane helix</keyword>
<feature type="compositionally biased region" description="Polar residues" evidence="1">
    <location>
        <begin position="386"/>
        <end position="401"/>
    </location>
</feature>
<sequence>MALKLLTSFATVAGVANAVLSNPGSPCDTSCGNVLDRTTSDDVVCKQDQVEATQGELFSTCVDCQLQSDYSSHDGTDTDYALYNLRYASSYCVFGFPNNDHLESTICTQTQACGRFQDAIQFGNLTRDFESYEYCAVWPVNDIEHFQYCVDCLHGLRQFSVANFVTALQAGCEQQPQPGVNLGIDGEIFSSVTVNITDPEPRATVNPEWFDQGPLNIGAIAGIVAGGVVVLLTVAGCCIIWRGKKRRRAFLRDYDVKKKSWPSPIQTHMKEVSDTPLSQRPLRSWDESPASAQSEQPFPRYFSPYSSQYNSPVTGNDAVQAYGNAWPASQQHMQQEAQQQSMTRNIGLALGGNESSPAVDKTSDRGEAYEMQYVDSNRQAGDERISTTGSEQESYFTQQRGRTYSGSYREFSYRGQRI</sequence>
<dbReference type="GeneID" id="70295834"/>
<reference evidence="4" key="1">
    <citation type="journal article" date="2021" name="IMA Fungus">
        <title>Genomic characterization of three marine fungi, including Emericellopsis atlantica sp. nov. with signatures of a generalist lifestyle and marine biomass degradation.</title>
        <authorList>
            <person name="Hagestad O.C."/>
            <person name="Hou L."/>
            <person name="Andersen J.H."/>
            <person name="Hansen E.H."/>
            <person name="Altermark B."/>
            <person name="Li C."/>
            <person name="Kuhnert E."/>
            <person name="Cox R.J."/>
            <person name="Crous P.W."/>
            <person name="Spatafora J.W."/>
            <person name="Lail K."/>
            <person name="Amirebrahimi M."/>
            <person name="Lipzen A."/>
            <person name="Pangilinan J."/>
            <person name="Andreopoulos W."/>
            <person name="Hayes R.D."/>
            <person name="Ng V."/>
            <person name="Grigoriev I.V."/>
            <person name="Jackson S.A."/>
            <person name="Sutton T.D.S."/>
            <person name="Dobson A.D.W."/>
            <person name="Rama T."/>
        </authorList>
    </citation>
    <scope>NUCLEOTIDE SEQUENCE</scope>
    <source>
        <strain evidence="4">TS7</strain>
    </source>
</reference>
<dbReference type="AlphaFoldDB" id="A0A9P7ZPD6"/>
<evidence type="ECO:0000256" key="1">
    <source>
        <dbReference type="SAM" id="MobiDB-lite"/>
    </source>
</evidence>
<feature type="region of interest" description="Disordered" evidence="1">
    <location>
        <begin position="265"/>
        <end position="301"/>
    </location>
</feature>
<evidence type="ECO:0000256" key="2">
    <source>
        <dbReference type="SAM" id="Phobius"/>
    </source>
</evidence>
<dbReference type="Proteomes" id="UP000887229">
    <property type="component" value="Unassembled WGS sequence"/>
</dbReference>
<feature type="transmembrane region" description="Helical" evidence="2">
    <location>
        <begin position="217"/>
        <end position="241"/>
    </location>
</feature>
<accession>A0A9P7ZPD6</accession>